<keyword evidence="4" id="KW-0694">RNA-binding</keyword>
<dbReference type="GO" id="GO:0003735">
    <property type="term" value="F:structural constituent of ribosome"/>
    <property type="evidence" value="ECO:0007669"/>
    <property type="project" value="InterPro"/>
</dbReference>
<keyword evidence="2 4" id="KW-0689">Ribosomal protein</keyword>
<dbReference type="Gene3D" id="3.30.420.80">
    <property type="entry name" value="Ribosomal protein S11"/>
    <property type="match status" value="1"/>
</dbReference>
<comment type="subunit">
    <text evidence="4">Part of the 30S ribosomal subunit. Interacts with proteins S7 and S18. Binds to IF-3.</text>
</comment>
<keyword evidence="4" id="KW-0699">rRNA-binding</keyword>
<dbReference type="PANTHER" id="PTHR11759">
    <property type="entry name" value="40S RIBOSOMAL PROTEIN S14/30S RIBOSOMAL PROTEIN S11"/>
    <property type="match status" value="1"/>
</dbReference>
<dbReference type="EMBL" id="LCOK01000005">
    <property type="protein sequence ID" value="KKU77204.1"/>
    <property type="molecule type" value="Genomic_DNA"/>
</dbReference>
<comment type="function">
    <text evidence="4">Located on the platform of the 30S subunit, it bridges several disparate RNA helices of the 16S rRNA. Forms part of the Shine-Dalgarno cleft in the 70S ribosome.</text>
</comment>
<keyword evidence="3 4" id="KW-0687">Ribonucleoprotein</keyword>
<dbReference type="HAMAP" id="MF_01310">
    <property type="entry name" value="Ribosomal_uS11"/>
    <property type="match status" value="1"/>
</dbReference>
<evidence type="ECO:0000256" key="4">
    <source>
        <dbReference type="HAMAP-Rule" id="MF_01310"/>
    </source>
</evidence>
<protein>
    <recommendedName>
        <fullName evidence="4">Small ribosomal subunit protein uS11</fullName>
    </recommendedName>
</protein>
<dbReference type="PIRSF" id="PIRSF002131">
    <property type="entry name" value="Ribosomal_S11"/>
    <property type="match status" value="1"/>
</dbReference>
<dbReference type="Pfam" id="PF00411">
    <property type="entry name" value="Ribosomal_S11"/>
    <property type="match status" value="1"/>
</dbReference>
<name>A0A0G1T5V2_9BACT</name>
<evidence type="ECO:0000256" key="3">
    <source>
        <dbReference type="ARBA" id="ARBA00023274"/>
    </source>
</evidence>
<dbReference type="GO" id="GO:1990904">
    <property type="term" value="C:ribonucleoprotein complex"/>
    <property type="evidence" value="ECO:0007669"/>
    <property type="project" value="UniProtKB-KW"/>
</dbReference>
<evidence type="ECO:0000256" key="2">
    <source>
        <dbReference type="ARBA" id="ARBA00022980"/>
    </source>
</evidence>
<dbReference type="Proteomes" id="UP000034682">
    <property type="component" value="Unassembled WGS sequence"/>
</dbReference>
<dbReference type="NCBIfam" id="NF003698">
    <property type="entry name" value="PRK05309.1"/>
    <property type="match status" value="1"/>
</dbReference>
<dbReference type="SUPFAM" id="SSF53137">
    <property type="entry name" value="Translational machinery components"/>
    <property type="match status" value="1"/>
</dbReference>
<dbReference type="GO" id="GO:0005840">
    <property type="term" value="C:ribosome"/>
    <property type="evidence" value="ECO:0007669"/>
    <property type="project" value="UniProtKB-KW"/>
</dbReference>
<evidence type="ECO:0000256" key="1">
    <source>
        <dbReference type="ARBA" id="ARBA00006194"/>
    </source>
</evidence>
<dbReference type="InterPro" id="IPR001971">
    <property type="entry name" value="Ribosomal_uS11"/>
</dbReference>
<dbReference type="PATRIC" id="fig|1618655.3.peg.134"/>
<dbReference type="GO" id="GO:0006412">
    <property type="term" value="P:translation"/>
    <property type="evidence" value="ECO:0007669"/>
    <property type="project" value="UniProtKB-UniRule"/>
</dbReference>
<proteinExistence type="inferred from homology"/>
<evidence type="ECO:0000313" key="5">
    <source>
        <dbReference type="EMBL" id="KKU77204.1"/>
    </source>
</evidence>
<comment type="similarity">
    <text evidence="1 4">Belongs to the universal ribosomal protein uS11 family.</text>
</comment>
<dbReference type="InterPro" id="IPR036967">
    <property type="entry name" value="Ribosomal_uS11_sf"/>
</dbReference>
<sequence>MGKKKVSQQTTEEAIKEGQKVEAAVAKTAEKPTASKKYEQGRVFIKASYNNTLISVSDEKGNLLAWSSAGSLGFAGPKKATPFAASKVIAAIAEKLKKSGPVNVHIFVSGVGGGRDSAIRSLANHGFNILSIRDVTPIPHNGPRPAKIRRI</sequence>
<dbReference type="GO" id="GO:0019843">
    <property type="term" value="F:rRNA binding"/>
    <property type="evidence" value="ECO:0007669"/>
    <property type="project" value="UniProtKB-UniRule"/>
</dbReference>
<gene>
    <name evidence="4" type="primary">rpsK</name>
    <name evidence="5" type="ORF">UY02_C0005G0020</name>
</gene>
<dbReference type="AlphaFoldDB" id="A0A0G1T5V2"/>
<organism evidence="5 6">
    <name type="scientific">Candidatus Giovannonibacteria bacterium GW2011_GWB1_47_6b</name>
    <dbReference type="NCBI Taxonomy" id="1618655"/>
    <lineage>
        <taxon>Bacteria</taxon>
        <taxon>Candidatus Giovannoniibacteriota</taxon>
    </lineage>
</organism>
<accession>A0A0G1T5V2</accession>
<comment type="caution">
    <text evidence="5">The sequence shown here is derived from an EMBL/GenBank/DDBJ whole genome shotgun (WGS) entry which is preliminary data.</text>
</comment>
<evidence type="ECO:0000313" key="6">
    <source>
        <dbReference type="Proteomes" id="UP000034682"/>
    </source>
</evidence>
<reference evidence="5 6" key="1">
    <citation type="journal article" date="2015" name="Nature">
        <title>rRNA introns, odd ribosomes, and small enigmatic genomes across a large radiation of phyla.</title>
        <authorList>
            <person name="Brown C.T."/>
            <person name="Hug L.A."/>
            <person name="Thomas B.C."/>
            <person name="Sharon I."/>
            <person name="Castelle C.J."/>
            <person name="Singh A."/>
            <person name="Wilkins M.J."/>
            <person name="Williams K.H."/>
            <person name="Banfield J.F."/>
        </authorList>
    </citation>
    <scope>NUCLEOTIDE SEQUENCE [LARGE SCALE GENOMIC DNA]</scope>
</reference>